<dbReference type="PROSITE" id="PS51194">
    <property type="entry name" value="HELICASE_CTER"/>
    <property type="match status" value="1"/>
</dbReference>
<keyword evidence="9 15" id="KW-0233">DNA recombination</keyword>
<dbReference type="GO" id="GO:0006310">
    <property type="term" value="P:DNA recombination"/>
    <property type="evidence" value="ECO:0007669"/>
    <property type="project" value="UniProtKB-UniRule"/>
</dbReference>
<evidence type="ECO:0000256" key="7">
    <source>
        <dbReference type="ARBA" id="ARBA00022840"/>
    </source>
</evidence>
<dbReference type="SUPFAM" id="SSF52540">
    <property type="entry name" value="P-loop containing nucleoside triphosphate hydrolases"/>
    <property type="match status" value="2"/>
</dbReference>
<dbReference type="CDD" id="cd04488">
    <property type="entry name" value="RecG_wedge_OBF"/>
    <property type="match status" value="1"/>
</dbReference>
<evidence type="ECO:0000256" key="11">
    <source>
        <dbReference type="ARBA" id="ARBA00023235"/>
    </source>
</evidence>
<dbReference type="GO" id="GO:0003677">
    <property type="term" value="F:DNA binding"/>
    <property type="evidence" value="ECO:0007669"/>
    <property type="project" value="UniProtKB-KW"/>
</dbReference>
<keyword evidence="10 15" id="KW-0234">DNA repair</keyword>
<sequence length="685" mass="78169">MYSVLNENIQYIKGVGPKKADKMAKLGIYTINDALYYFPRQFEDRSREKKIFQLEDSEKITVKVKINRISSVRLKKIEITEFFVSDETAAAKLVFFNKSYLRNTFRVGDIVKVFGTVKLDNLGNVEMHNCEIEYDKLDKNIGIIVPVYPLSYGVSNKDIMGVIRNIFETSDIKVKEYIPKYLLDKYGMCDVNFAIKSMHFPLTRDSIKIAMFRLIFEEFLFMQLGLFSIKGGSSVSEGIVFKKNDELEKIEKSLPFSLTKAQKRAYNDILEDMGSNKVMNRLVQGDVGSGKTVVAQLALANCALNGYQGAYMAPTEILAKQHFESFSDFFKNTDIKVEVLTGSSSKKESNRILEELKDGQIDIIIGTHALLEDKIEFEKLGLVITDEQHRFGVRQRSKLSSKSSNPDVMVMTATPIPRTLALILYGDLDISIIDELPPGRKAVETIAIEKNKRERFYLSNLRSEIEKGRQAYVVCPLVEESEQLDLKSATEVYEELQHYFFKDLRVGLLHGRMKSKEKDKVMEDFKSHKLDILVATTVIEVGVNVPNATYMIIENAERFGLSQLHQLRGRVGRGSDKSYCTLIYDSKSDVCKKRMNIMEESNDGFKISEKDLEIRGPGDFFGTRQHGLPELRVANLFKHMKILRMAQKEARDIYSKDPSLKALDNQGIRQKVEHMFRNIGGNISL</sequence>
<proteinExistence type="inferred from homology"/>
<dbReference type="InterPro" id="IPR033454">
    <property type="entry name" value="RecG_wedge"/>
</dbReference>
<feature type="domain" description="Helicase C-terminal" evidence="17">
    <location>
        <begin position="457"/>
        <end position="613"/>
    </location>
</feature>
<keyword evidence="7 15" id="KW-0067">ATP-binding</keyword>
<dbReference type="Proteomes" id="UP000241434">
    <property type="component" value="Unassembled WGS sequence"/>
</dbReference>
<evidence type="ECO:0000256" key="14">
    <source>
        <dbReference type="ARBA" id="ARBA00048988"/>
    </source>
</evidence>
<gene>
    <name evidence="18" type="ORF">UF10_05280</name>
</gene>
<evidence type="ECO:0000256" key="4">
    <source>
        <dbReference type="ARBA" id="ARBA00022763"/>
    </source>
</evidence>
<dbReference type="GO" id="GO:0005524">
    <property type="term" value="F:ATP binding"/>
    <property type="evidence" value="ECO:0007669"/>
    <property type="project" value="UniProtKB-KW"/>
</dbReference>
<dbReference type="PROSITE" id="PS51192">
    <property type="entry name" value="HELICASE_ATP_BIND_1"/>
    <property type="match status" value="1"/>
</dbReference>
<dbReference type="Pfam" id="PF17191">
    <property type="entry name" value="RecG_wedge"/>
    <property type="match status" value="1"/>
</dbReference>
<dbReference type="InterPro" id="IPR001650">
    <property type="entry name" value="Helicase_C-like"/>
</dbReference>
<accession>A0A2P7Q053</accession>
<keyword evidence="11" id="KW-0413">Isomerase</keyword>
<evidence type="ECO:0000256" key="3">
    <source>
        <dbReference type="ARBA" id="ARBA00022741"/>
    </source>
</evidence>
<evidence type="ECO:0000259" key="16">
    <source>
        <dbReference type="PROSITE" id="PS51192"/>
    </source>
</evidence>
<dbReference type="EC" id="5.6.2.4" evidence="13 15"/>
<dbReference type="NCBIfam" id="TIGR00643">
    <property type="entry name" value="recG"/>
    <property type="match status" value="1"/>
</dbReference>
<comment type="function">
    <text evidence="15">Plays a critical role in recombination and DNA repair. Helps process Holliday junction intermediates to mature products by catalyzing branch migration. Has replication fork regression activity, unwinds stalled or blocked replication forks to make a HJ that can be resolved. Has a DNA unwinding activity characteristic of a DNA helicase with 3'-5' polarity.</text>
</comment>
<dbReference type="OrthoDB" id="9804325at2"/>
<evidence type="ECO:0000256" key="2">
    <source>
        <dbReference type="ARBA" id="ARBA00017846"/>
    </source>
</evidence>
<evidence type="ECO:0000313" key="19">
    <source>
        <dbReference type="Proteomes" id="UP000241434"/>
    </source>
</evidence>
<dbReference type="Pfam" id="PF00270">
    <property type="entry name" value="DEAD"/>
    <property type="match status" value="1"/>
</dbReference>
<comment type="catalytic activity">
    <reaction evidence="14 15">
        <text>ATP + H2O = ADP + phosphate + H(+)</text>
        <dbReference type="Rhea" id="RHEA:13065"/>
        <dbReference type="ChEBI" id="CHEBI:15377"/>
        <dbReference type="ChEBI" id="CHEBI:15378"/>
        <dbReference type="ChEBI" id="CHEBI:30616"/>
        <dbReference type="ChEBI" id="CHEBI:43474"/>
        <dbReference type="ChEBI" id="CHEBI:456216"/>
        <dbReference type="EC" id="5.6.2.4"/>
    </reaction>
</comment>
<evidence type="ECO:0000313" key="18">
    <source>
        <dbReference type="EMBL" id="PSJ31340.1"/>
    </source>
</evidence>
<keyword evidence="4 15" id="KW-0227">DNA damage</keyword>
<dbReference type="PANTHER" id="PTHR47964">
    <property type="entry name" value="ATP-DEPENDENT DNA HELICASE HOMOLOG RECG, CHLOROPLASTIC"/>
    <property type="match status" value="1"/>
</dbReference>
<evidence type="ECO:0000256" key="15">
    <source>
        <dbReference type="RuleBase" id="RU363016"/>
    </source>
</evidence>
<dbReference type="SMART" id="SM00487">
    <property type="entry name" value="DEXDc"/>
    <property type="match status" value="1"/>
</dbReference>
<evidence type="ECO:0000256" key="13">
    <source>
        <dbReference type="ARBA" id="ARBA00034808"/>
    </source>
</evidence>
<comment type="caution">
    <text evidence="18">The sequence shown here is derived from an EMBL/GenBank/DDBJ whole genome shotgun (WGS) entry which is preliminary data.</text>
</comment>
<dbReference type="Pfam" id="PF00271">
    <property type="entry name" value="Helicase_C"/>
    <property type="match status" value="1"/>
</dbReference>
<keyword evidence="8" id="KW-0238">DNA-binding</keyword>
<dbReference type="GO" id="GO:0016887">
    <property type="term" value="F:ATP hydrolysis activity"/>
    <property type="evidence" value="ECO:0007669"/>
    <property type="project" value="RHEA"/>
</dbReference>
<comment type="catalytic activity">
    <reaction evidence="12 15">
        <text>Couples ATP hydrolysis with the unwinding of duplex DNA by translocating in the 3'-5' direction.</text>
        <dbReference type="EC" id="5.6.2.4"/>
    </reaction>
</comment>
<comment type="similarity">
    <text evidence="1 15">Belongs to the helicase family. RecG subfamily.</text>
</comment>
<keyword evidence="19" id="KW-1185">Reference proteome</keyword>
<evidence type="ECO:0000256" key="5">
    <source>
        <dbReference type="ARBA" id="ARBA00022801"/>
    </source>
</evidence>
<name>A0A2P7Q053_9FIRM</name>
<evidence type="ECO:0000259" key="17">
    <source>
        <dbReference type="PROSITE" id="PS51194"/>
    </source>
</evidence>
<dbReference type="SUPFAM" id="SSF50249">
    <property type="entry name" value="Nucleic acid-binding proteins"/>
    <property type="match status" value="1"/>
</dbReference>
<dbReference type="Gene3D" id="3.40.50.300">
    <property type="entry name" value="P-loop containing nucleotide triphosphate hydrolases"/>
    <property type="match status" value="2"/>
</dbReference>
<dbReference type="AlphaFoldDB" id="A0A2P7Q053"/>
<keyword evidence="6 15" id="KW-0347">Helicase</keyword>
<dbReference type="GO" id="GO:0006281">
    <property type="term" value="P:DNA repair"/>
    <property type="evidence" value="ECO:0007669"/>
    <property type="project" value="UniProtKB-UniRule"/>
</dbReference>
<dbReference type="PANTHER" id="PTHR47964:SF1">
    <property type="entry name" value="ATP-DEPENDENT DNA HELICASE HOMOLOG RECG, CHLOROPLASTIC"/>
    <property type="match status" value="1"/>
</dbReference>
<dbReference type="SMART" id="SM00490">
    <property type="entry name" value="HELICc"/>
    <property type="match status" value="1"/>
</dbReference>
<evidence type="ECO:0000256" key="12">
    <source>
        <dbReference type="ARBA" id="ARBA00034617"/>
    </source>
</evidence>
<evidence type="ECO:0000256" key="1">
    <source>
        <dbReference type="ARBA" id="ARBA00007504"/>
    </source>
</evidence>
<dbReference type="InterPro" id="IPR027417">
    <property type="entry name" value="P-loop_NTPase"/>
</dbReference>
<protein>
    <recommendedName>
        <fullName evidence="2 15">ATP-dependent DNA helicase RecG</fullName>
        <ecNumber evidence="13 15">5.6.2.4</ecNumber>
    </recommendedName>
</protein>
<dbReference type="InterPro" id="IPR011545">
    <property type="entry name" value="DEAD/DEAH_box_helicase_dom"/>
</dbReference>
<evidence type="ECO:0000256" key="9">
    <source>
        <dbReference type="ARBA" id="ARBA00023172"/>
    </source>
</evidence>
<dbReference type="Gene3D" id="2.40.50.140">
    <property type="entry name" value="Nucleic acid-binding proteins"/>
    <property type="match status" value="1"/>
</dbReference>
<dbReference type="InterPro" id="IPR004609">
    <property type="entry name" value="ATP-dep_DNA_helicase_RecG"/>
</dbReference>
<evidence type="ECO:0000256" key="8">
    <source>
        <dbReference type="ARBA" id="ARBA00023125"/>
    </source>
</evidence>
<dbReference type="EMBL" id="JYGE01000004">
    <property type="protein sequence ID" value="PSJ31340.1"/>
    <property type="molecule type" value="Genomic_DNA"/>
</dbReference>
<feature type="domain" description="Helicase ATP-binding" evidence="16">
    <location>
        <begin position="272"/>
        <end position="433"/>
    </location>
</feature>
<dbReference type="InterPro" id="IPR047112">
    <property type="entry name" value="RecG/Mfd"/>
</dbReference>
<dbReference type="InterPro" id="IPR014001">
    <property type="entry name" value="Helicase_ATP-bd"/>
</dbReference>
<dbReference type="CDD" id="cd18811">
    <property type="entry name" value="SF2_C_RecG"/>
    <property type="match status" value="1"/>
</dbReference>
<dbReference type="Pfam" id="PF19833">
    <property type="entry name" value="RecG_dom3_C"/>
    <property type="match status" value="1"/>
</dbReference>
<evidence type="ECO:0000256" key="10">
    <source>
        <dbReference type="ARBA" id="ARBA00023204"/>
    </source>
</evidence>
<dbReference type="NCBIfam" id="NF008165">
    <property type="entry name" value="PRK10917.1-3"/>
    <property type="match status" value="1"/>
</dbReference>
<dbReference type="NCBIfam" id="NF008168">
    <property type="entry name" value="PRK10917.2-2"/>
    <property type="match status" value="1"/>
</dbReference>
<dbReference type="InterPro" id="IPR045562">
    <property type="entry name" value="RecG_dom3_C"/>
</dbReference>
<evidence type="ECO:0000256" key="6">
    <source>
        <dbReference type="ARBA" id="ARBA00022806"/>
    </source>
</evidence>
<dbReference type="CDD" id="cd17992">
    <property type="entry name" value="DEXHc_RecG"/>
    <property type="match status" value="1"/>
</dbReference>
<organism evidence="18 19">
    <name type="scientific">Peptostreptococcus russellii</name>
    <dbReference type="NCBI Taxonomy" id="215200"/>
    <lineage>
        <taxon>Bacteria</taxon>
        <taxon>Bacillati</taxon>
        <taxon>Bacillota</taxon>
        <taxon>Clostridia</taxon>
        <taxon>Peptostreptococcales</taxon>
        <taxon>Peptostreptococcaceae</taxon>
        <taxon>Peptostreptococcus</taxon>
    </lineage>
</organism>
<dbReference type="InterPro" id="IPR012340">
    <property type="entry name" value="NA-bd_OB-fold"/>
</dbReference>
<keyword evidence="5 15" id="KW-0378">Hydrolase</keyword>
<dbReference type="RefSeq" id="WP_106776799.1">
    <property type="nucleotide sequence ID" value="NZ_JYGE01000004.1"/>
</dbReference>
<dbReference type="GO" id="GO:0043138">
    <property type="term" value="F:3'-5' DNA helicase activity"/>
    <property type="evidence" value="ECO:0007669"/>
    <property type="project" value="UniProtKB-EC"/>
</dbReference>
<keyword evidence="3 15" id="KW-0547">Nucleotide-binding</keyword>
<reference evidence="18" key="1">
    <citation type="thesis" date="2015" institute="Rutgers" country="The State University of New Jersey, 14 College Farm Rd., New Brunswick, NJ, USA">
        <title>Ammonia toxicity in bacteria and its implications for treatment of and resource recovery from highly nitrogenous organic wastes.</title>
        <authorList>
            <person name="Luther A.K."/>
        </authorList>
    </citation>
    <scope>NUCLEOTIDE SEQUENCE</scope>
    <source>
        <strain evidence="18">RT-10B</strain>
    </source>
</reference>